<feature type="region of interest" description="Disordered" evidence="2">
    <location>
        <begin position="44"/>
        <end position="67"/>
    </location>
</feature>
<name>A0A0E0BHU8_9ORYZ</name>
<protein>
    <recommendedName>
        <fullName evidence="5">Glycosyltransferase</fullName>
    </recommendedName>
</protein>
<dbReference type="PANTHER" id="PTHR11926:SF1537">
    <property type="entry name" value="OS08G0168700 PROTEIN"/>
    <property type="match status" value="1"/>
</dbReference>
<accession>A0A0E0BHU8</accession>
<sequence length="67" mass="7769">MGEGRRAHAILFLLPCSGHINPMLKLAELLHSRRVPVTFVNTEHNHERLRRRRRRRVPVRGGARQAA</sequence>
<evidence type="ECO:0000256" key="1">
    <source>
        <dbReference type="ARBA" id="ARBA00009995"/>
    </source>
</evidence>
<evidence type="ECO:0000313" key="4">
    <source>
        <dbReference type="Proteomes" id="UP000026961"/>
    </source>
</evidence>
<dbReference type="GO" id="GO:0080044">
    <property type="term" value="F:quercetin 7-O-glucosyltransferase activity"/>
    <property type="evidence" value="ECO:0007669"/>
    <property type="project" value="TreeGrafter"/>
</dbReference>
<proteinExistence type="inferred from homology"/>
<organism evidence="3">
    <name type="scientific">Oryza glumipatula</name>
    <dbReference type="NCBI Taxonomy" id="40148"/>
    <lineage>
        <taxon>Eukaryota</taxon>
        <taxon>Viridiplantae</taxon>
        <taxon>Streptophyta</taxon>
        <taxon>Embryophyta</taxon>
        <taxon>Tracheophyta</taxon>
        <taxon>Spermatophyta</taxon>
        <taxon>Magnoliopsida</taxon>
        <taxon>Liliopsida</taxon>
        <taxon>Poales</taxon>
        <taxon>Poaceae</taxon>
        <taxon>BOP clade</taxon>
        <taxon>Oryzoideae</taxon>
        <taxon>Oryzeae</taxon>
        <taxon>Oryzinae</taxon>
        <taxon>Oryza</taxon>
    </lineage>
</organism>
<dbReference type="Proteomes" id="UP000026961">
    <property type="component" value="Chromosome 11"/>
</dbReference>
<comment type="similarity">
    <text evidence="1">Belongs to the UDP-glycosyltransferase family.</text>
</comment>
<evidence type="ECO:0000256" key="2">
    <source>
        <dbReference type="SAM" id="MobiDB-lite"/>
    </source>
</evidence>
<evidence type="ECO:0008006" key="5">
    <source>
        <dbReference type="Google" id="ProtNLM"/>
    </source>
</evidence>
<dbReference type="EnsemblPlants" id="OGLUM11G09430.1">
    <property type="protein sequence ID" value="OGLUM11G09430.1"/>
    <property type="gene ID" value="OGLUM11G09430"/>
</dbReference>
<reference evidence="3" key="1">
    <citation type="submission" date="2015-04" db="UniProtKB">
        <authorList>
            <consortium name="EnsemblPlants"/>
        </authorList>
    </citation>
    <scope>IDENTIFICATION</scope>
</reference>
<reference evidence="3" key="2">
    <citation type="submission" date="2018-05" db="EMBL/GenBank/DDBJ databases">
        <title>OgluRS3 (Oryza glumaepatula Reference Sequence Version 3).</title>
        <authorList>
            <person name="Zhang J."/>
            <person name="Kudrna D."/>
            <person name="Lee S."/>
            <person name="Talag J."/>
            <person name="Welchert J."/>
            <person name="Wing R.A."/>
        </authorList>
    </citation>
    <scope>NUCLEOTIDE SEQUENCE [LARGE SCALE GENOMIC DNA]</scope>
</reference>
<dbReference type="SUPFAM" id="SSF53756">
    <property type="entry name" value="UDP-Glycosyltransferase/glycogen phosphorylase"/>
    <property type="match status" value="1"/>
</dbReference>
<dbReference type="eggNOG" id="KOG1192">
    <property type="taxonomic scope" value="Eukaryota"/>
</dbReference>
<dbReference type="Gramene" id="OGLUM11G09430.1">
    <property type="protein sequence ID" value="OGLUM11G09430.1"/>
    <property type="gene ID" value="OGLUM11G09430"/>
</dbReference>
<dbReference type="Gene3D" id="3.40.50.2000">
    <property type="entry name" value="Glycogen Phosphorylase B"/>
    <property type="match status" value="1"/>
</dbReference>
<keyword evidence="4" id="KW-1185">Reference proteome</keyword>
<dbReference type="STRING" id="40148.A0A0E0BHU8"/>
<dbReference type="PANTHER" id="PTHR11926">
    <property type="entry name" value="GLUCOSYL/GLUCURONOSYL TRANSFERASES"/>
    <property type="match status" value="1"/>
</dbReference>
<dbReference type="GO" id="GO:0080043">
    <property type="term" value="F:quercetin 3-O-glucosyltransferase activity"/>
    <property type="evidence" value="ECO:0007669"/>
    <property type="project" value="TreeGrafter"/>
</dbReference>
<feature type="compositionally biased region" description="Basic residues" evidence="2">
    <location>
        <begin position="47"/>
        <end position="58"/>
    </location>
</feature>
<dbReference type="HOGENOM" id="CLU_2816554_0_0_1"/>
<evidence type="ECO:0000313" key="3">
    <source>
        <dbReference type="EnsemblPlants" id="OGLUM11G09430.1"/>
    </source>
</evidence>
<dbReference type="AlphaFoldDB" id="A0A0E0BHU8"/>